<feature type="domain" description="Haem-binding" evidence="2">
    <location>
        <begin position="16"/>
        <end position="151"/>
    </location>
</feature>
<keyword evidence="1" id="KW-0472">Membrane</keyword>
<organism evidence="3 4">
    <name type="scientific">Olivibacter jilunii</name>
    <dbReference type="NCBI Taxonomy" id="985016"/>
    <lineage>
        <taxon>Bacteria</taxon>
        <taxon>Pseudomonadati</taxon>
        <taxon>Bacteroidota</taxon>
        <taxon>Sphingobacteriia</taxon>
        <taxon>Sphingobacteriales</taxon>
        <taxon>Sphingobacteriaceae</taxon>
        <taxon>Olivibacter</taxon>
    </lineage>
</organism>
<proteinExistence type="predicted"/>
<dbReference type="RefSeq" id="WP_377612090.1">
    <property type="nucleotide sequence ID" value="NZ_JBHUPA010000012.1"/>
</dbReference>
<dbReference type="EMBL" id="JBHUPA010000012">
    <property type="protein sequence ID" value="MFD2963953.1"/>
    <property type="molecule type" value="Genomic_DNA"/>
</dbReference>
<name>A0ABW6B372_9SPHI</name>
<protein>
    <submittedName>
        <fullName evidence="3">Heme-binding domain-containing protein</fullName>
    </submittedName>
</protein>
<gene>
    <name evidence="3" type="ORF">ACFS6J_19245</name>
</gene>
<dbReference type="Proteomes" id="UP001597560">
    <property type="component" value="Unassembled WGS sequence"/>
</dbReference>
<evidence type="ECO:0000259" key="2">
    <source>
        <dbReference type="SMART" id="SM01235"/>
    </source>
</evidence>
<keyword evidence="4" id="KW-1185">Reference proteome</keyword>
<dbReference type="SMART" id="SM01235">
    <property type="entry name" value="Haem_bd"/>
    <property type="match status" value="1"/>
</dbReference>
<reference evidence="4" key="1">
    <citation type="journal article" date="2019" name="Int. J. Syst. Evol. Microbiol.">
        <title>The Global Catalogue of Microorganisms (GCM) 10K type strain sequencing project: providing services to taxonomists for standard genome sequencing and annotation.</title>
        <authorList>
            <consortium name="The Broad Institute Genomics Platform"/>
            <consortium name="The Broad Institute Genome Sequencing Center for Infectious Disease"/>
            <person name="Wu L."/>
            <person name="Ma J."/>
        </authorList>
    </citation>
    <scope>NUCLEOTIDE SEQUENCE [LARGE SCALE GENOMIC DNA]</scope>
    <source>
        <strain evidence="4">KCTC 23098</strain>
    </source>
</reference>
<keyword evidence="1" id="KW-0812">Transmembrane</keyword>
<comment type="caution">
    <text evidence="3">The sequence shown here is derived from an EMBL/GenBank/DDBJ whole genome shotgun (WGS) entry which is preliminary data.</text>
</comment>
<evidence type="ECO:0000313" key="3">
    <source>
        <dbReference type="EMBL" id="MFD2963953.1"/>
    </source>
</evidence>
<keyword evidence="1" id="KW-1133">Transmembrane helix</keyword>
<feature type="transmembrane region" description="Helical" evidence="1">
    <location>
        <begin position="7"/>
        <end position="25"/>
    </location>
</feature>
<dbReference type="Pfam" id="PF14376">
    <property type="entry name" value="Haem_bd"/>
    <property type="match status" value="1"/>
</dbReference>
<dbReference type="InterPro" id="IPR025992">
    <property type="entry name" value="Haem-bd"/>
</dbReference>
<sequence>MNRLSKSVVVIGVCVLLAVVIIQFIPKKERNNGAAGTNAITFIYNVPQRVDAVLKKACFDCHSNRTEYPWYSNVQPFAKFMESHVIQGKEELNFDEFGSYPLKKQYNKLRSVESQLKDGAMPLKSYTLIHRDARLTKEEVDLLINWSRGTRNKINAKL</sequence>
<accession>A0ABW6B372</accession>
<evidence type="ECO:0000313" key="4">
    <source>
        <dbReference type="Proteomes" id="UP001597560"/>
    </source>
</evidence>
<evidence type="ECO:0000256" key="1">
    <source>
        <dbReference type="SAM" id="Phobius"/>
    </source>
</evidence>